<dbReference type="Gene3D" id="3.40.630.30">
    <property type="match status" value="1"/>
</dbReference>
<evidence type="ECO:0000313" key="3">
    <source>
        <dbReference type="Proteomes" id="UP000243978"/>
    </source>
</evidence>
<keyword evidence="3" id="KW-1185">Reference proteome</keyword>
<organism evidence="2 3">
    <name type="scientific">Litoreibacter ponti</name>
    <dbReference type="NCBI Taxonomy" id="1510457"/>
    <lineage>
        <taxon>Bacteria</taxon>
        <taxon>Pseudomonadati</taxon>
        <taxon>Pseudomonadota</taxon>
        <taxon>Alphaproteobacteria</taxon>
        <taxon>Rhodobacterales</taxon>
        <taxon>Roseobacteraceae</taxon>
        <taxon>Litoreibacter</taxon>
    </lineage>
</organism>
<proteinExistence type="predicted"/>
<protein>
    <submittedName>
        <fullName evidence="2">RimJ/RimL family protein N-acetyltransferase</fullName>
    </submittedName>
</protein>
<sequence length="173" mass="19253">MIASVPTIETERLRLRALSEADFGPLAAFYEDDRSRFVGGPKRRDETWRMLATEIGHWSLRGYGRFGVEERDTGAFVGVIGPWNPHGWPEPELGWDLMNGFEGRGYATEAARAARDYAYGTLGWTTAISLVADGNDGSARVAERLGAVRERHMDHPMFGPMSVYRHPAPEAAE</sequence>
<dbReference type="SUPFAM" id="SSF55729">
    <property type="entry name" value="Acyl-CoA N-acyltransferases (Nat)"/>
    <property type="match status" value="1"/>
</dbReference>
<dbReference type="EMBL" id="QBKS01000002">
    <property type="protein sequence ID" value="PTX54424.1"/>
    <property type="molecule type" value="Genomic_DNA"/>
</dbReference>
<accession>A0A2T6BEG1</accession>
<dbReference type="PROSITE" id="PS51186">
    <property type="entry name" value="GNAT"/>
    <property type="match status" value="1"/>
</dbReference>
<dbReference type="InterPro" id="IPR016181">
    <property type="entry name" value="Acyl_CoA_acyltransferase"/>
</dbReference>
<dbReference type="PANTHER" id="PTHR43792:SF1">
    <property type="entry name" value="N-ACETYLTRANSFERASE DOMAIN-CONTAINING PROTEIN"/>
    <property type="match status" value="1"/>
</dbReference>
<dbReference type="InterPro" id="IPR051531">
    <property type="entry name" value="N-acetyltransferase"/>
</dbReference>
<dbReference type="AlphaFoldDB" id="A0A2T6BEG1"/>
<reference evidence="2 3" key="1">
    <citation type="submission" date="2018-04" db="EMBL/GenBank/DDBJ databases">
        <title>Genomic Encyclopedia of Archaeal and Bacterial Type Strains, Phase II (KMG-II): from individual species to whole genera.</title>
        <authorList>
            <person name="Goeker M."/>
        </authorList>
    </citation>
    <scope>NUCLEOTIDE SEQUENCE [LARGE SCALE GENOMIC DNA]</scope>
    <source>
        <strain evidence="2 3">DSM 100977</strain>
    </source>
</reference>
<evidence type="ECO:0000313" key="2">
    <source>
        <dbReference type="EMBL" id="PTX54424.1"/>
    </source>
</evidence>
<name>A0A2T6BEG1_9RHOB</name>
<evidence type="ECO:0000259" key="1">
    <source>
        <dbReference type="PROSITE" id="PS51186"/>
    </source>
</evidence>
<dbReference type="PANTHER" id="PTHR43792">
    <property type="entry name" value="GNAT FAMILY, PUTATIVE (AFU_ORTHOLOGUE AFUA_3G00765)-RELATED-RELATED"/>
    <property type="match status" value="1"/>
</dbReference>
<keyword evidence="2" id="KW-0808">Transferase</keyword>
<comment type="caution">
    <text evidence="2">The sequence shown here is derived from an EMBL/GenBank/DDBJ whole genome shotgun (WGS) entry which is preliminary data.</text>
</comment>
<dbReference type="InterPro" id="IPR000182">
    <property type="entry name" value="GNAT_dom"/>
</dbReference>
<dbReference type="Pfam" id="PF13302">
    <property type="entry name" value="Acetyltransf_3"/>
    <property type="match status" value="1"/>
</dbReference>
<dbReference type="GO" id="GO:0016747">
    <property type="term" value="F:acyltransferase activity, transferring groups other than amino-acyl groups"/>
    <property type="evidence" value="ECO:0007669"/>
    <property type="project" value="InterPro"/>
</dbReference>
<feature type="domain" description="N-acetyltransferase" evidence="1">
    <location>
        <begin position="13"/>
        <end position="169"/>
    </location>
</feature>
<gene>
    <name evidence="2" type="ORF">C8N43_3239</name>
</gene>
<dbReference type="Proteomes" id="UP000243978">
    <property type="component" value="Unassembled WGS sequence"/>
</dbReference>
<dbReference type="RefSeq" id="WP_342748731.1">
    <property type="nucleotide sequence ID" value="NZ_QBKS01000002.1"/>
</dbReference>